<dbReference type="AlphaFoldDB" id="A0A2S1SDH7"/>
<protein>
    <submittedName>
        <fullName evidence="3">Uncharacterized protein</fullName>
    </submittedName>
</protein>
<dbReference type="OrthoDB" id="9811239at2"/>
<evidence type="ECO:0000313" key="3">
    <source>
        <dbReference type="EMBL" id="AWI24447.1"/>
    </source>
</evidence>
<dbReference type="PANTHER" id="PTHR45947:SF3">
    <property type="entry name" value="SULFOQUINOVOSYL TRANSFERASE SQD2"/>
    <property type="match status" value="1"/>
</dbReference>
<evidence type="ECO:0000259" key="2">
    <source>
        <dbReference type="Pfam" id="PF13439"/>
    </source>
</evidence>
<evidence type="ECO:0000313" key="4">
    <source>
        <dbReference type="Proteomes" id="UP000244937"/>
    </source>
</evidence>
<dbReference type="InterPro" id="IPR050194">
    <property type="entry name" value="Glycosyltransferase_grp1"/>
</dbReference>
<sequence length="366" mass="41236">MKKKILFLLPTLDAGGAENYALRVINHYKEEFDFSVLSVKLRKGDLHDDFAKAGAKIFYRSIGYLDIKKAKAFYDFLKSEGFDTICTFNGNFGGLPIAIAKKAGIKNRMAFYRRSTNAFGNNFFKKKYNDFANFLIRKNATGILSNSRAAFENFHKKYHKTDPRYKVIPNGSDAAKFDIALSRKDAAKKLGINENAYVIGHVGRFDPAKNHNTIFKVAAKVIAENPEVFFLFCGKDTDSDNFKARLAENGISNNGITLGLRNDLEVVYRAMNVFYFPSVTEGQPNALIEAMLSGLPVITADIASISEALPENHQHMVFNPLEIRSVADLLIGFSTQRINENEFKCKDWAKVKFDLDKNLTLFKDLL</sequence>
<proteinExistence type="predicted"/>
<evidence type="ECO:0000259" key="1">
    <source>
        <dbReference type="Pfam" id="PF00534"/>
    </source>
</evidence>
<dbReference type="InterPro" id="IPR028098">
    <property type="entry name" value="Glyco_trans_4-like_N"/>
</dbReference>
<gene>
    <name evidence="3" type="ORF">HYN49_00265</name>
</gene>
<dbReference type="Pfam" id="PF00534">
    <property type="entry name" value="Glycos_transf_1"/>
    <property type="match status" value="1"/>
</dbReference>
<dbReference type="EMBL" id="CP029187">
    <property type="protein sequence ID" value="AWI24447.1"/>
    <property type="molecule type" value="Genomic_DNA"/>
</dbReference>
<accession>A0A2S1SDH7</accession>
<feature type="domain" description="Glycosyltransferase subfamily 4-like N-terminal" evidence="2">
    <location>
        <begin position="15"/>
        <end position="174"/>
    </location>
</feature>
<dbReference type="Proteomes" id="UP000244937">
    <property type="component" value="Chromosome"/>
</dbReference>
<dbReference type="SUPFAM" id="SSF53756">
    <property type="entry name" value="UDP-Glycosyltransferase/glycogen phosphorylase"/>
    <property type="match status" value="1"/>
</dbReference>
<dbReference type="RefSeq" id="WP_108902256.1">
    <property type="nucleotide sequence ID" value="NZ_CP029187.1"/>
</dbReference>
<feature type="domain" description="Glycosyl transferase family 1" evidence="1">
    <location>
        <begin position="183"/>
        <end position="337"/>
    </location>
</feature>
<dbReference type="Pfam" id="PF13439">
    <property type="entry name" value="Glyco_transf_4"/>
    <property type="match status" value="1"/>
</dbReference>
<organism evidence="3 4">
    <name type="scientific">Flavobacterium pallidum</name>
    <dbReference type="NCBI Taxonomy" id="2172098"/>
    <lineage>
        <taxon>Bacteria</taxon>
        <taxon>Pseudomonadati</taxon>
        <taxon>Bacteroidota</taxon>
        <taxon>Flavobacteriia</taxon>
        <taxon>Flavobacteriales</taxon>
        <taxon>Flavobacteriaceae</taxon>
        <taxon>Flavobacterium</taxon>
    </lineage>
</organism>
<name>A0A2S1SDH7_9FLAO</name>
<reference evidence="3 4" key="1">
    <citation type="submission" date="2018-05" db="EMBL/GenBank/DDBJ databases">
        <title>Genome sequencing of Flavobacterium sp. HYN0049.</title>
        <authorList>
            <person name="Yi H."/>
            <person name="Baek C."/>
        </authorList>
    </citation>
    <scope>NUCLEOTIDE SEQUENCE [LARGE SCALE GENOMIC DNA]</scope>
    <source>
        <strain evidence="3 4">HYN0049</strain>
    </source>
</reference>
<keyword evidence="4" id="KW-1185">Reference proteome</keyword>
<dbReference type="KEGG" id="fpal:HYN49_00265"/>
<dbReference type="Gene3D" id="3.40.50.2000">
    <property type="entry name" value="Glycogen Phosphorylase B"/>
    <property type="match status" value="2"/>
</dbReference>
<dbReference type="InterPro" id="IPR001296">
    <property type="entry name" value="Glyco_trans_1"/>
</dbReference>
<dbReference type="PANTHER" id="PTHR45947">
    <property type="entry name" value="SULFOQUINOVOSYL TRANSFERASE SQD2"/>
    <property type="match status" value="1"/>
</dbReference>
<dbReference type="GO" id="GO:0016758">
    <property type="term" value="F:hexosyltransferase activity"/>
    <property type="evidence" value="ECO:0007669"/>
    <property type="project" value="TreeGrafter"/>
</dbReference>